<reference evidence="2" key="1">
    <citation type="journal article" date="2011" name="PLoS Genet.">
        <title>Genomic analysis of the necrotrophic fungal pathogens Sclerotinia sclerotiorum and Botrytis cinerea.</title>
        <authorList>
            <person name="Amselem J."/>
            <person name="Cuomo C.A."/>
            <person name="van Kan J.A."/>
            <person name="Viaud M."/>
            <person name="Benito E.P."/>
            <person name="Couloux A."/>
            <person name="Coutinho P.M."/>
            <person name="de Vries R.P."/>
            <person name="Dyer P.S."/>
            <person name="Fillinger S."/>
            <person name="Fournier E."/>
            <person name="Gout L."/>
            <person name="Hahn M."/>
            <person name="Kohn L."/>
            <person name="Lapalu N."/>
            <person name="Plummer K.M."/>
            <person name="Pradier J.M."/>
            <person name="Quevillon E."/>
            <person name="Sharon A."/>
            <person name="Simon A."/>
            <person name="ten Have A."/>
            <person name="Tudzynski B."/>
            <person name="Tudzynski P."/>
            <person name="Wincker P."/>
            <person name="Andrew M."/>
            <person name="Anthouard V."/>
            <person name="Beever R.E."/>
            <person name="Beffa R."/>
            <person name="Benoit I."/>
            <person name="Bouzid O."/>
            <person name="Brault B."/>
            <person name="Chen Z."/>
            <person name="Choquer M."/>
            <person name="Collemare J."/>
            <person name="Cotton P."/>
            <person name="Danchin E.G."/>
            <person name="Da Silva C."/>
            <person name="Gautier A."/>
            <person name="Giraud C."/>
            <person name="Giraud T."/>
            <person name="Gonzalez C."/>
            <person name="Grossetete S."/>
            <person name="Guldener U."/>
            <person name="Henrissat B."/>
            <person name="Howlett B.J."/>
            <person name="Kodira C."/>
            <person name="Kretschmer M."/>
            <person name="Lappartient A."/>
            <person name="Leroch M."/>
            <person name="Levis C."/>
            <person name="Mauceli E."/>
            <person name="Neuveglise C."/>
            <person name="Oeser B."/>
            <person name="Pearson M."/>
            <person name="Poulain J."/>
            <person name="Poussereau N."/>
            <person name="Quesneville H."/>
            <person name="Rascle C."/>
            <person name="Schumacher J."/>
            <person name="Segurens B."/>
            <person name="Sexton A."/>
            <person name="Silva E."/>
            <person name="Sirven C."/>
            <person name="Soanes D.M."/>
            <person name="Talbot N.J."/>
            <person name="Templeton M."/>
            <person name="Yandava C."/>
            <person name="Yarden O."/>
            <person name="Zeng Q."/>
            <person name="Rollins J.A."/>
            <person name="Lebrun M.H."/>
            <person name="Dickman M."/>
        </authorList>
    </citation>
    <scope>NUCLEOTIDE SEQUENCE [LARGE SCALE GENOMIC DNA]</scope>
    <source>
        <strain evidence="2">ATCC 18683 / 1980 / Ss-1</strain>
    </source>
</reference>
<sequence length="165" mass="18531">MSQRGDVDTQSRYPYTWQQSSYVNEIHLLNFDIVLIVSGDLPAQIENSRRYGVLKVTLYEGSGISMESASFHGTTGLFLGVVKLHAWDDESYKYGGINVTAILDQESYATVPKWLDVQNGAGKILIGIDFKERRHPSVGYIHSSETFDYMEIIGGRMGFAVLRPM</sequence>
<keyword evidence="2" id="KW-1185">Reference proteome</keyword>
<dbReference type="AlphaFoldDB" id="A7EDY4"/>
<dbReference type="RefSeq" id="XP_001595435.1">
    <property type="nucleotide sequence ID" value="XM_001595385.1"/>
</dbReference>
<accession>A7EDY4</accession>
<evidence type="ECO:0000313" key="1">
    <source>
        <dbReference type="EMBL" id="EDO01050.1"/>
    </source>
</evidence>
<organism evidence="1 2">
    <name type="scientific">Sclerotinia sclerotiorum (strain ATCC 18683 / 1980 / Ss-1)</name>
    <name type="common">White mold</name>
    <name type="synonym">Whetzelinia sclerotiorum</name>
    <dbReference type="NCBI Taxonomy" id="665079"/>
    <lineage>
        <taxon>Eukaryota</taxon>
        <taxon>Fungi</taxon>
        <taxon>Dikarya</taxon>
        <taxon>Ascomycota</taxon>
        <taxon>Pezizomycotina</taxon>
        <taxon>Leotiomycetes</taxon>
        <taxon>Helotiales</taxon>
        <taxon>Sclerotiniaceae</taxon>
        <taxon>Sclerotinia</taxon>
    </lineage>
</organism>
<gene>
    <name evidence="1" type="ORF">SS1G_03524</name>
</gene>
<dbReference type="HOGENOM" id="CLU_1611776_0_0_1"/>
<name>A7EDY4_SCLS1</name>
<dbReference type="GeneID" id="5491249"/>
<dbReference type="EMBL" id="CH476624">
    <property type="protein sequence ID" value="EDO01050.1"/>
    <property type="molecule type" value="Genomic_DNA"/>
</dbReference>
<evidence type="ECO:0000313" key="2">
    <source>
        <dbReference type="Proteomes" id="UP000001312"/>
    </source>
</evidence>
<dbReference type="InParanoid" id="A7EDY4"/>
<dbReference type="Proteomes" id="UP000001312">
    <property type="component" value="Unassembled WGS sequence"/>
</dbReference>
<dbReference type="KEGG" id="ssl:SS1G_03524"/>
<protein>
    <submittedName>
        <fullName evidence="1">Uncharacterized protein</fullName>
    </submittedName>
</protein>
<proteinExistence type="predicted"/>